<evidence type="ECO:0000313" key="5">
    <source>
        <dbReference type="Proteomes" id="UP000078542"/>
    </source>
</evidence>
<evidence type="ECO:0000259" key="3">
    <source>
        <dbReference type="Pfam" id="PF13359"/>
    </source>
</evidence>
<dbReference type="STRING" id="456900.A0A151K1K1"/>
<dbReference type="Pfam" id="PF13359">
    <property type="entry name" value="DDE_Tnp_4"/>
    <property type="match status" value="1"/>
</dbReference>
<comment type="caution">
    <text evidence="4">The sequence shown here is derived from an EMBL/GenBank/DDBJ whole genome shotgun (WGS) entry which is preliminary data.</text>
</comment>
<evidence type="ECO:0000256" key="2">
    <source>
        <dbReference type="ARBA" id="ARBA00022723"/>
    </source>
</evidence>
<keyword evidence="5" id="KW-1185">Reference proteome</keyword>
<dbReference type="Proteomes" id="UP000078542">
    <property type="component" value="Unassembled WGS sequence"/>
</dbReference>
<comment type="cofactor">
    <cofactor evidence="1">
        <name>a divalent metal cation</name>
        <dbReference type="ChEBI" id="CHEBI:60240"/>
    </cofactor>
</comment>
<dbReference type="AlphaFoldDB" id="A0A151K1K1"/>
<protein>
    <recommendedName>
        <fullName evidence="3">DDE Tnp4 domain-containing protein</fullName>
    </recommendedName>
</protein>
<dbReference type="EMBL" id="LKEX01008560">
    <property type="protein sequence ID" value="KYN50010.1"/>
    <property type="molecule type" value="Genomic_DNA"/>
</dbReference>
<proteinExistence type="predicted"/>
<feature type="domain" description="DDE Tnp4" evidence="3">
    <location>
        <begin position="5"/>
        <end position="104"/>
    </location>
</feature>
<organism evidence="4 5">
    <name type="scientific">Cyphomyrmex costatus</name>
    <dbReference type="NCBI Taxonomy" id="456900"/>
    <lineage>
        <taxon>Eukaryota</taxon>
        <taxon>Metazoa</taxon>
        <taxon>Ecdysozoa</taxon>
        <taxon>Arthropoda</taxon>
        <taxon>Hexapoda</taxon>
        <taxon>Insecta</taxon>
        <taxon>Pterygota</taxon>
        <taxon>Neoptera</taxon>
        <taxon>Endopterygota</taxon>
        <taxon>Hymenoptera</taxon>
        <taxon>Apocrita</taxon>
        <taxon>Aculeata</taxon>
        <taxon>Formicoidea</taxon>
        <taxon>Formicidae</taxon>
        <taxon>Myrmicinae</taxon>
        <taxon>Cyphomyrmex</taxon>
    </lineage>
</organism>
<keyword evidence="2" id="KW-0479">Metal-binding</keyword>
<reference evidence="4 5" key="1">
    <citation type="submission" date="2016-03" db="EMBL/GenBank/DDBJ databases">
        <title>Cyphomyrmex costatus WGS genome.</title>
        <authorList>
            <person name="Nygaard S."/>
            <person name="Hu H."/>
            <person name="Boomsma J."/>
            <person name="Zhang G."/>
        </authorList>
    </citation>
    <scope>NUCLEOTIDE SEQUENCE [LARGE SCALE GENOMIC DNA]</scope>
    <source>
        <strain evidence="4">MS0001</strain>
        <tissue evidence="4">Whole body</tissue>
    </source>
</reference>
<dbReference type="GO" id="GO:0046872">
    <property type="term" value="F:metal ion binding"/>
    <property type="evidence" value="ECO:0007669"/>
    <property type="project" value="UniProtKB-KW"/>
</dbReference>
<sequence>MPFTFVGDAAFPLRTFLMRPFAKPKRRTNQENREERNEIIEDYGNVKSLELPELIFNYRLSRARRVIENAFGILTAKWTILKGSIACSLETCETIILALLVLHNFLLTSEEELPIYQRRYNVYELIDKEGPHGAWRREMPALNILQRIGRLGGNNAAANAIRLRNNLKDYFVSEIGEIEWQYEAVTRSNPIIRGPL</sequence>
<gene>
    <name evidence="4" type="ORF">ALC62_00037</name>
</gene>
<dbReference type="InterPro" id="IPR027806">
    <property type="entry name" value="HARBI1_dom"/>
</dbReference>
<name>A0A151K1K1_9HYME</name>
<evidence type="ECO:0000313" key="4">
    <source>
        <dbReference type="EMBL" id="KYN50010.1"/>
    </source>
</evidence>
<accession>A0A151K1K1</accession>
<evidence type="ECO:0000256" key="1">
    <source>
        <dbReference type="ARBA" id="ARBA00001968"/>
    </source>
</evidence>